<comment type="function">
    <text evidence="6">Catalyzes the adenylation by ATP of the carboxyl group of the C-terminal glycine of sulfur carrier protein MoaD.</text>
</comment>
<dbReference type="GO" id="GO:0005829">
    <property type="term" value="C:cytosol"/>
    <property type="evidence" value="ECO:0007669"/>
    <property type="project" value="TreeGrafter"/>
</dbReference>
<evidence type="ECO:0000256" key="2">
    <source>
        <dbReference type="ARBA" id="ARBA00022679"/>
    </source>
</evidence>
<name>A0A0E9M0N0_9BACT</name>
<evidence type="ECO:0000256" key="5">
    <source>
        <dbReference type="ARBA" id="ARBA00052218"/>
    </source>
</evidence>
<keyword evidence="4" id="KW-0067">ATP-binding</keyword>
<evidence type="ECO:0000256" key="9">
    <source>
        <dbReference type="ARBA" id="ARBA00073635"/>
    </source>
</evidence>
<dbReference type="InterPro" id="IPR036873">
    <property type="entry name" value="Rhodanese-like_dom_sf"/>
</dbReference>
<dbReference type="Pfam" id="PF00899">
    <property type="entry name" value="ThiF"/>
    <property type="match status" value="1"/>
</dbReference>
<dbReference type="AlphaFoldDB" id="A0A0E9M0N0"/>
<feature type="domain" description="THIF-type NAD/FAD binding fold" evidence="13">
    <location>
        <begin position="5"/>
        <end position="235"/>
    </location>
</feature>
<dbReference type="Gene3D" id="3.40.250.10">
    <property type="entry name" value="Rhodanese-like domain"/>
    <property type="match status" value="1"/>
</dbReference>
<keyword evidence="2 14" id="KW-0808">Transferase</keyword>
<reference evidence="14 15" key="1">
    <citation type="journal article" date="2015" name="Microbes Environ.">
        <title>Distribution and evolution of nitrogen fixation genes in the phylum bacteroidetes.</title>
        <authorList>
            <person name="Inoue J."/>
            <person name="Oshima K."/>
            <person name="Suda W."/>
            <person name="Sakamoto M."/>
            <person name="Iino T."/>
            <person name="Noda S."/>
            <person name="Hongoh Y."/>
            <person name="Hattori M."/>
            <person name="Ohkuma M."/>
        </authorList>
    </citation>
    <scope>NUCLEOTIDE SEQUENCE [LARGE SCALE GENOMIC DNA]</scope>
    <source>
        <strain evidence="14">JCM 15548</strain>
    </source>
</reference>
<dbReference type="GO" id="GO:0004792">
    <property type="term" value="F:thiosulfate-cyanide sulfurtransferase activity"/>
    <property type="evidence" value="ECO:0007669"/>
    <property type="project" value="TreeGrafter"/>
</dbReference>
<keyword evidence="15" id="KW-1185">Reference proteome</keyword>
<sequence>MNRFERQQILPEMGQEGQDRLHQSSILIIGAGGLGCPAISYLAAAGVGRLGIVDGDKVSVSNLNRQTLFGQANLGQNKAMAAAEHIRHQYPDLLVKAHPLFLDNHNAAQLLGDYDLIIDGSDNIGTRYLLSDACFLLGRPLVYGAIYQYEGQLTVFENKPDSITYRDMYPMMPSPDEIPSCASAGVLGVLPGIIGSMQAAEAIKFICKIGTPLIGQLLYYNLKDHSTRLLKLSHHPKAEQNRPTNVTEMQNQNYQLNCQNNLEIDWTSAFKLADAFPSLFIDLRHPQPDQPEIPEAYACVTVSDLNGHLDKLNQYRYLFVFCYHGISSRPVAQSLRQNYNHLNSFSISGGHETLLNTRK</sequence>
<gene>
    <name evidence="14" type="ORF">JCM15548_13005</name>
</gene>
<evidence type="ECO:0000259" key="13">
    <source>
        <dbReference type="Pfam" id="PF00899"/>
    </source>
</evidence>
<dbReference type="Proteomes" id="UP000032900">
    <property type="component" value="Unassembled WGS sequence"/>
</dbReference>
<evidence type="ECO:0000256" key="8">
    <source>
        <dbReference type="ARBA" id="ARBA00066884"/>
    </source>
</evidence>
<accession>A0A0E9M0N0</accession>
<evidence type="ECO:0000256" key="11">
    <source>
        <dbReference type="ARBA" id="ARBA00075328"/>
    </source>
</evidence>
<evidence type="ECO:0000256" key="7">
    <source>
        <dbReference type="ARBA" id="ARBA00063809"/>
    </source>
</evidence>
<organism evidence="14 15">
    <name type="scientific">Geofilum rubicundum JCM 15548</name>
    <dbReference type="NCBI Taxonomy" id="1236989"/>
    <lineage>
        <taxon>Bacteria</taxon>
        <taxon>Pseudomonadati</taxon>
        <taxon>Bacteroidota</taxon>
        <taxon>Bacteroidia</taxon>
        <taxon>Marinilabiliales</taxon>
        <taxon>Marinilabiliaceae</taxon>
        <taxon>Geofilum</taxon>
    </lineage>
</organism>
<dbReference type="STRING" id="1236989.JCM15548_13005"/>
<comment type="caution">
    <text evidence="14">The sequence shown here is derived from an EMBL/GenBank/DDBJ whole genome shotgun (WGS) entry which is preliminary data.</text>
</comment>
<dbReference type="GO" id="GO:0008641">
    <property type="term" value="F:ubiquitin-like modifier activating enzyme activity"/>
    <property type="evidence" value="ECO:0007669"/>
    <property type="project" value="InterPro"/>
</dbReference>
<dbReference type="GO" id="GO:0008146">
    <property type="term" value="F:sulfotransferase activity"/>
    <property type="evidence" value="ECO:0007669"/>
    <property type="project" value="TreeGrafter"/>
</dbReference>
<dbReference type="GO" id="GO:0005524">
    <property type="term" value="F:ATP binding"/>
    <property type="evidence" value="ECO:0007669"/>
    <property type="project" value="UniProtKB-KW"/>
</dbReference>
<keyword evidence="14" id="KW-0548">Nucleotidyltransferase</keyword>
<evidence type="ECO:0000256" key="6">
    <source>
        <dbReference type="ARBA" id="ARBA00055169"/>
    </source>
</evidence>
<evidence type="ECO:0000256" key="1">
    <source>
        <dbReference type="ARBA" id="ARBA00009919"/>
    </source>
</evidence>
<dbReference type="InterPro" id="IPR000594">
    <property type="entry name" value="ThiF_NAD_FAD-bd"/>
</dbReference>
<keyword evidence="3" id="KW-0547">Nucleotide-binding</keyword>
<dbReference type="OrthoDB" id="9804286at2"/>
<protein>
    <recommendedName>
        <fullName evidence="9">Molybdopterin-synthase adenylyltransferase</fullName>
        <ecNumber evidence="8">2.7.7.80</ecNumber>
    </recommendedName>
    <alternativeName>
        <fullName evidence="12">MoaD protein adenylase</fullName>
    </alternativeName>
    <alternativeName>
        <fullName evidence="10">Molybdopterin-converting factor subunit 1 adenylase</fullName>
    </alternativeName>
    <alternativeName>
        <fullName evidence="11">Sulfur carrier protein MoaD adenylyltransferase</fullName>
    </alternativeName>
</protein>
<evidence type="ECO:0000256" key="3">
    <source>
        <dbReference type="ARBA" id="ARBA00022741"/>
    </source>
</evidence>
<comment type="similarity">
    <text evidence="1">Belongs to the HesA/MoeB/ThiF family.</text>
</comment>
<proteinExistence type="inferred from homology"/>
<evidence type="ECO:0000256" key="10">
    <source>
        <dbReference type="ARBA" id="ARBA00075110"/>
    </source>
</evidence>
<dbReference type="InterPro" id="IPR035985">
    <property type="entry name" value="Ubiquitin-activating_enz"/>
</dbReference>
<comment type="subunit">
    <text evidence="7">Homodimer. Forms a stable heterotetrameric complex of 2 MoeB and 2 MoaD during adenylation of MoaD.</text>
</comment>
<dbReference type="Gene3D" id="3.40.50.720">
    <property type="entry name" value="NAD(P)-binding Rossmann-like Domain"/>
    <property type="match status" value="1"/>
</dbReference>
<dbReference type="PANTHER" id="PTHR10953">
    <property type="entry name" value="UBIQUITIN-ACTIVATING ENZYME E1"/>
    <property type="match status" value="1"/>
</dbReference>
<dbReference type="EMBL" id="BAZW01000028">
    <property type="protein sequence ID" value="GAO30700.1"/>
    <property type="molecule type" value="Genomic_DNA"/>
</dbReference>
<comment type="catalytic activity">
    <reaction evidence="5">
        <text>[molybdopterin-synthase sulfur-carrier protein]-C-terminal Gly-Gly + ATP + H(+) = [molybdopterin-synthase sulfur-carrier protein]-C-terminal Gly-Gly-AMP + diphosphate</text>
        <dbReference type="Rhea" id="RHEA:43616"/>
        <dbReference type="Rhea" id="RHEA-COMP:12159"/>
        <dbReference type="Rhea" id="RHEA-COMP:12202"/>
        <dbReference type="ChEBI" id="CHEBI:15378"/>
        <dbReference type="ChEBI" id="CHEBI:30616"/>
        <dbReference type="ChEBI" id="CHEBI:33019"/>
        <dbReference type="ChEBI" id="CHEBI:90618"/>
        <dbReference type="ChEBI" id="CHEBI:90778"/>
        <dbReference type="EC" id="2.7.7.80"/>
    </reaction>
</comment>
<evidence type="ECO:0000313" key="14">
    <source>
        <dbReference type="EMBL" id="GAO30700.1"/>
    </source>
</evidence>
<dbReference type="EC" id="2.7.7.80" evidence="8"/>
<evidence type="ECO:0000256" key="12">
    <source>
        <dbReference type="ARBA" id="ARBA00078531"/>
    </source>
</evidence>
<dbReference type="RefSeq" id="WP_062125929.1">
    <property type="nucleotide sequence ID" value="NZ_BAZW01000028.1"/>
</dbReference>
<dbReference type="SUPFAM" id="SSF69572">
    <property type="entry name" value="Activating enzymes of the ubiquitin-like proteins"/>
    <property type="match status" value="1"/>
</dbReference>
<dbReference type="GO" id="GO:0061605">
    <property type="term" value="F:molybdopterin-synthase adenylyltransferase activity"/>
    <property type="evidence" value="ECO:0007669"/>
    <property type="project" value="UniProtKB-EC"/>
</dbReference>
<evidence type="ECO:0000256" key="4">
    <source>
        <dbReference type="ARBA" id="ARBA00022840"/>
    </source>
</evidence>
<dbReference type="PANTHER" id="PTHR10953:SF102">
    <property type="entry name" value="ADENYLYLTRANSFERASE AND SULFURTRANSFERASE MOCS3"/>
    <property type="match status" value="1"/>
</dbReference>
<dbReference type="InterPro" id="IPR045886">
    <property type="entry name" value="ThiF/MoeB/HesA"/>
</dbReference>
<dbReference type="FunFam" id="3.40.50.720:FF:000033">
    <property type="entry name" value="Adenylyltransferase and sulfurtransferase MOCS3"/>
    <property type="match status" value="1"/>
</dbReference>
<evidence type="ECO:0000313" key="15">
    <source>
        <dbReference type="Proteomes" id="UP000032900"/>
    </source>
</evidence>
<dbReference type="CDD" id="cd00757">
    <property type="entry name" value="ThiF_MoeB_HesA_family"/>
    <property type="match status" value="1"/>
</dbReference>